<reference evidence="2 3" key="1">
    <citation type="journal article" date="2019" name="Sci. Rep.">
        <title>Orb-weaving spider Araneus ventricosus genome elucidates the spidroin gene catalogue.</title>
        <authorList>
            <person name="Kono N."/>
            <person name="Nakamura H."/>
            <person name="Ohtoshi R."/>
            <person name="Moran D.A.P."/>
            <person name="Shinohara A."/>
            <person name="Yoshida Y."/>
            <person name="Fujiwara M."/>
            <person name="Mori M."/>
            <person name="Tomita M."/>
            <person name="Arakawa K."/>
        </authorList>
    </citation>
    <scope>NUCLEOTIDE SEQUENCE [LARGE SCALE GENOMIC DNA]</scope>
</reference>
<feature type="region of interest" description="Disordered" evidence="1">
    <location>
        <begin position="1"/>
        <end position="24"/>
    </location>
</feature>
<dbReference type="AlphaFoldDB" id="A0A4Y2WMW1"/>
<dbReference type="Proteomes" id="UP000499080">
    <property type="component" value="Unassembled WGS sequence"/>
</dbReference>
<name>A0A4Y2WMW1_ARAVE</name>
<evidence type="ECO:0000256" key="1">
    <source>
        <dbReference type="SAM" id="MobiDB-lite"/>
    </source>
</evidence>
<accession>A0A4Y2WMW1</accession>
<proteinExistence type="predicted"/>
<evidence type="ECO:0000313" key="3">
    <source>
        <dbReference type="Proteomes" id="UP000499080"/>
    </source>
</evidence>
<dbReference type="InterPro" id="IPR036397">
    <property type="entry name" value="RNaseH_sf"/>
</dbReference>
<dbReference type="CDD" id="cd09276">
    <property type="entry name" value="Rnase_HI_RT_non_LTR"/>
    <property type="match status" value="1"/>
</dbReference>
<evidence type="ECO:0000313" key="2">
    <source>
        <dbReference type="EMBL" id="GBO38046.1"/>
    </source>
</evidence>
<dbReference type="InterPro" id="IPR012337">
    <property type="entry name" value="RNaseH-like_sf"/>
</dbReference>
<gene>
    <name evidence="2" type="ORF">AVEN_220970_1</name>
</gene>
<dbReference type="GO" id="GO:0003676">
    <property type="term" value="F:nucleic acid binding"/>
    <property type="evidence" value="ECO:0007669"/>
    <property type="project" value="InterPro"/>
</dbReference>
<dbReference type="Gene3D" id="3.30.420.10">
    <property type="entry name" value="Ribonuclease H-like superfamily/Ribonuclease H"/>
    <property type="match status" value="1"/>
</dbReference>
<dbReference type="OrthoDB" id="411823at2759"/>
<dbReference type="EMBL" id="BGPR01062650">
    <property type="protein sequence ID" value="GBO38046.1"/>
    <property type="molecule type" value="Genomic_DNA"/>
</dbReference>
<dbReference type="SUPFAM" id="SSF53098">
    <property type="entry name" value="Ribonuclease H-like"/>
    <property type="match status" value="1"/>
</dbReference>
<organism evidence="2 3">
    <name type="scientific">Araneus ventricosus</name>
    <name type="common">Orbweaver spider</name>
    <name type="synonym">Epeira ventricosa</name>
    <dbReference type="NCBI Taxonomy" id="182803"/>
    <lineage>
        <taxon>Eukaryota</taxon>
        <taxon>Metazoa</taxon>
        <taxon>Ecdysozoa</taxon>
        <taxon>Arthropoda</taxon>
        <taxon>Chelicerata</taxon>
        <taxon>Arachnida</taxon>
        <taxon>Araneae</taxon>
        <taxon>Araneomorphae</taxon>
        <taxon>Entelegynae</taxon>
        <taxon>Araneoidea</taxon>
        <taxon>Araneidae</taxon>
        <taxon>Araneus</taxon>
    </lineage>
</organism>
<keyword evidence="3" id="KW-1185">Reference proteome</keyword>
<comment type="caution">
    <text evidence="2">The sequence shown here is derived from an EMBL/GenBank/DDBJ whole genome shotgun (WGS) entry which is preliminary data.</text>
</comment>
<sequence length="202" mass="22921">MSPGVNKENVVNDTAAVPAGQGVTTRRSCPPIGIKIKEENEIWQQQQDIKNLEEIGISFNFDYATEVSPWKITSILWRTFNETNYVGLNVFTDGSKINNRVGCAMVVLEDKNEKEHEIWRLNNETTVFIAEMVAIREAVNYCKRRQIAKANIISNSRSVLVPIESLEENRKFILDIKKSLDGCWGLLAQEPYLTKLHQTHGG</sequence>
<protein>
    <submittedName>
        <fullName evidence="2">Uncharacterized protein</fullName>
    </submittedName>
</protein>